<dbReference type="EMBL" id="CP066690">
    <property type="protein sequence ID" value="QQG45556.1"/>
    <property type="molecule type" value="Genomic_DNA"/>
</dbReference>
<dbReference type="AlphaFoldDB" id="A0A7T5UQV0"/>
<gene>
    <name evidence="1" type="ORF">HYW89_01325</name>
</gene>
<reference evidence="1 2" key="1">
    <citation type="submission" date="2020-07" db="EMBL/GenBank/DDBJ databases">
        <title>Huge and variable diversity of episymbiotic CPR bacteria and DPANN archaea in groundwater ecosystems.</title>
        <authorList>
            <person name="He C.Y."/>
            <person name="Keren R."/>
            <person name="Whittaker M."/>
            <person name="Farag I.F."/>
            <person name="Doudna J."/>
            <person name="Cate J.H.D."/>
            <person name="Banfield J.F."/>
        </authorList>
    </citation>
    <scope>NUCLEOTIDE SEQUENCE [LARGE SCALE GENOMIC DNA]</scope>
    <source>
        <strain evidence="1">NC_groundwater_541_Ag_S-0.1um_46_50</strain>
    </source>
</reference>
<sequence>MGMTVEQINEWRLRRLKVDGRWTSGEDLLDCIFEAMSGVGPCNGQWNRQPTVKWSYIRLVEIACEYFREHIDINLLRKFLHYLLVPSLSGGITFLTPDQKCRFAGQLAWMLNLPGFVTTVATFLAPLGARMPDTDTVATDWLEARKEYKRRR</sequence>
<dbReference type="Proteomes" id="UP000595618">
    <property type="component" value="Chromosome"/>
</dbReference>
<evidence type="ECO:0000313" key="1">
    <source>
        <dbReference type="EMBL" id="QQG45556.1"/>
    </source>
</evidence>
<proteinExistence type="predicted"/>
<protein>
    <submittedName>
        <fullName evidence="1">Uncharacterized protein</fullName>
    </submittedName>
</protein>
<organism evidence="1 2">
    <name type="scientific">Candidatus Sungiibacteriota bacterium</name>
    <dbReference type="NCBI Taxonomy" id="2750080"/>
    <lineage>
        <taxon>Bacteria</taxon>
        <taxon>Candidatus Sungiibacteriota</taxon>
    </lineage>
</organism>
<name>A0A7T5UQV0_9BACT</name>
<accession>A0A7T5UQV0</accession>
<evidence type="ECO:0000313" key="2">
    <source>
        <dbReference type="Proteomes" id="UP000595618"/>
    </source>
</evidence>